<proteinExistence type="predicted"/>
<gene>
    <name evidence="2" type="ORF">GMARGA_LOCUS30176</name>
</gene>
<keyword evidence="3" id="KW-1185">Reference proteome</keyword>
<accession>A0ABN7WFF4</accession>
<reference evidence="2 3" key="1">
    <citation type="submission" date="2021-06" db="EMBL/GenBank/DDBJ databases">
        <authorList>
            <person name="Kallberg Y."/>
            <person name="Tangrot J."/>
            <person name="Rosling A."/>
        </authorList>
    </citation>
    <scope>NUCLEOTIDE SEQUENCE [LARGE SCALE GENOMIC DNA]</scope>
    <source>
        <strain evidence="2 3">120-4 pot B 10/14</strain>
    </source>
</reference>
<feature type="region of interest" description="Disordered" evidence="1">
    <location>
        <begin position="1"/>
        <end position="25"/>
    </location>
</feature>
<feature type="non-terminal residue" evidence="2">
    <location>
        <position position="62"/>
    </location>
</feature>
<evidence type="ECO:0000256" key="1">
    <source>
        <dbReference type="SAM" id="MobiDB-lite"/>
    </source>
</evidence>
<protein>
    <submittedName>
        <fullName evidence="2">9069_t:CDS:1</fullName>
    </submittedName>
</protein>
<organism evidence="2 3">
    <name type="scientific">Gigaspora margarita</name>
    <dbReference type="NCBI Taxonomy" id="4874"/>
    <lineage>
        <taxon>Eukaryota</taxon>
        <taxon>Fungi</taxon>
        <taxon>Fungi incertae sedis</taxon>
        <taxon>Mucoromycota</taxon>
        <taxon>Glomeromycotina</taxon>
        <taxon>Glomeromycetes</taxon>
        <taxon>Diversisporales</taxon>
        <taxon>Gigasporaceae</taxon>
        <taxon>Gigaspora</taxon>
    </lineage>
</organism>
<name>A0ABN7WFF4_GIGMA</name>
<comment type="caution">
    <text evidence="2">The sequence shown here is derived from an EMBL/GenBank/DDBJ whole genome shotgun (WGS) entry which is preliminary data.</text>
</comment>
<dbReference type="Proteomes" id="UP000789901">
    <property type="component" value="Unassembled WGS sequence"/>
</dbReference>
<dbReference type="EMBL" id="CAJVQB010042011">
    <property type="protein sequence ID" value="CAG8830032.1"/>
    <property type="molecule type" value="Genomic_DNA"/>
</dbReference>
<sequence>MPVNMDDDDNSKFDIDEENSDDDQDNYWNTRKTYTGWDYKRYFGEDALKKLYQAREAYHRNI</sequence>
<evidence type="ECO:0000313" key="2">
    <source>
        <dbReference type="EMBL" id="CAG8830032.1"/>
    </source>
</evidence>
<evidence type="ECO:0000313" key="3">
    <source>
        <dbReference type="Proteomes" id="UP000789901"/>
    </source>
</evidence>